<gene>
    <name evidence="10" type="ORF">H9804_05705</name>
</gene>
<sequence length="411" mass="45121">MKIDNLIALRYFKSRKRNSIVSFLSITSVIGLMLGTATLILVVSVMSGFTNNLKEKMMGTNSDIVITDFSLVPVRDYKKLQKEVESINGVKASAPFINTQAVSMSGNGVSGIMIKGIDTEQEKQVSKISSFITFGSLDDINTRKEGEPYGILLGKDLAFSLMAGVGDTITLISPQLSRGPFGLNPKMRSFIVKGIFDTGVYEYNSTFSYMSLEAAQEFIGIKNNAVTGISVSVAKGINPVELSYTINQKIENKYLARDWLSMNSSLFSALELEKYAMFIVLTLIIIVASFSIVSMIAITVKDKQKDIAILRAYGASASCIRSIFIRQGLFVGIIGTLLGNITAFLLSVIVTKYKLIKLPEDIYFMDSLPLNIDYHVYLFVSVCAVVITFLASLFPSNQSAKMNIVDGIRND</sequence>
<feature type="transmembrane region" description="Helical" evidence="7">
    <location>
        <begin position="20"/>
        <end position="46"/>
    </location>
</feature>
<dbReference type="InterPro" id="IPR025857">
    <property type="entry name" value="MacB_PCD"/>
</dbReference>
<reference evidence="10" key="1">
    <citation type="journal article" date="2021" name="PeerJ">
        <title>Extensive microbial diversity within the chicken gut microbiome revealed by metagenomics and culture.</title>
        <authorList>
            <person name="Gilroy R."/>
            <person name="Ravi A."/>
            <person name="Getino M."/>
            <person name="Pursley I."/>
            <person name="Horton D.L."/>
            <person name="Alikhan N.F."/>
            <person name="Baker D."/>
            <person name="Gharbi K."/>
            <person name="Hall N."/>
            <person name="Watson M."/>
            <person name="Adriaenssens E.M."/>
            <person name="Foster-Nyarko E."/>
            <person name="Jarju S."/>
            <person name="Secka A."/>
            <person name="Antonio M."/>
            <person name="Oren A."/>
            <person name="Chaudhuri R.R."/>
            <person name="La Ragione R."/>
            <person name="Hildebrand F."/>
            <person name="Pallen M.J."/>
        </authorList>
    </citation>
    <scope>NUCLEOTIDE SEQUENCE</scope>
    <source>
        <strain evidence="10">ChiW4-1371</strain>
    </source>
</reference>
<evidence type="ECO:0000313" key="11">
    <source>
        <dbReference type="Proteomes" id="UP000824176"/>
    </source>
</evidence>
<protein>
    <submittedName>
        <fullName evidence="10">ABC transporter permease</fullName>
    </submittedName>
</protein>
<proteinExistence type="inferred from homology"/>
<evidence type="ECO:0000256" key="2">
    <source>
        <dbReference type="ARBA" id="ARBA00005236"/>
    </source>
</evidence>
<evidence type="ECO:0000256" key="5">
    <source>
        <dbReference type="ARBA" id="ARBA00022989"/>
    </source>
</evidence>
<reference evidence="10" key="2">
    <citation type="submission" date="2021-04" db="EMBL/GenBank/DDBJ databases">
        <authorList>
            <person name="Gilroy R."/>
        </authorList>
    </citation>
    <scope>NUCLEOTIDE SEQUENCE</scope>
    <source>
        <strain evidence="10">ChiW4-1371</strain>
    </source>
</reference>
<comment type="subcellular location">
    <subcellularLocation>
        <location evidence="1">Cell membrane</location>
        <topology evidence="1">Multi-pass membrane protein</topology>
    </subcellularLocation>
</comment>
<evidence type="ECO:0000259" key="9">
    <source>
        <dbReference type="Pfam" id="PF12704"/>
    </source>
</evidence>
<feature type="transmembrane region" description="Helical" evidence="7">
    <location>
        <begin position="275"/>
        <end position="300"/>
    </location>
</feature>
<feature type="domain" description="MacB-like periplasmic core" evidence="9">
    <location>
        <begin position="25"/>
        <end position="242"/>
    </location>
</feature>
<dbReference type="InterPro" id="IPR051447">
    <property type="entry name" value="Lipoprotein-release_system"/>
</dbReference>
<organism evidence="10 11">
    <name type="scientific">Candidatus Mucispirillum faecigallinarum</name>
    <dbReference type="NCBI Taxonomy" id="2838699"/>
    <lineage>
        <taxon>Bacteria</taxon>
        <taxon>Pseudomonadati</taxon>
        <taxon>Deferribacterota</taxon>
        <taxon>Deferribacteres</taxon>
        <taxon>Deferribacterales</taxon>
        <taxon>Mucispirillaceae</taxon>
        <taxon>Mucispirillum</taxon>
    </lineage>
</organism>
<evidence type="ECO:0000256" key="6">
    <source>
        <dbReference type="ARBA" id="ARBA00023136"/>
    </source>
</evidence>
<evidence type="ECO:0000256" key="1">
    <source>
        <dbReference type="ARBA" id="ARBA00004651"/>
    </source>
</evidence>
<dbReference type="EMBL" id="DXAQ01000088">
    <property type="protein sequence ID" value="HIZ89419.1"/>
    <property type="molecule type" value="Genomic_DNA"/>
</dbReference>
<dbReference type="InterPro" id="IPR003838">
    <property type="entry name" value="ABC3_permease_C"/>
</dbReference>
<evidence type="ECO:0000259" key="8">
    <source>
        <dbReference type="Pfam" id="PF02687"/>
    </source>
</evidence>
<evidence type="ECO:0000256" key="7">
    <source>
        <dbReference type="SAM" id="Phobius"/>
    </source>
</evidence>
<dbReference type="PANTHER" id="PTHR30489">
    <property type="entry name" value="LIPOPROTEIN-RELEASING SYSTEM TRANSMEMBRANE PROTEIN LOLE"/>
    <property type="match status" value="1"/>
</dbReference>
<evidence type="ECO:0000256" key="3">
    <source>
        <dbReference type="ARBA" id="ARBA00022475"/>
    </source>
</evidence>
<dbReference type="GO" id="GO:0044874">
    <property type="term" value="P:lipoprotein localization to outer membrane"/>
    <property type="evidence" value="ECO:0007669"/>
    <property type="project" value="TreeGrafter"/>
</dbReference>
<dbReference type="Pfam" id="PF12704">
    <property type="entry name" value="MacB_PCD"/>
    <property type="match status" value="1"/>
</dbReference>
<comment type="caution">
    <text evidence="10">The sequence shown here is derived from an EMBL/GenBank/DDBJ whole genome shotgun (WGS) entry which is preliminary data.</text>
</comment>
<keyword evidence="5 7" id="KW-1133">Transmembrane helix</keyword>
<keyword evidence="6 7" id="KW-0472">Membrane</keyword>
<dbReference type="PANTHER" id="PTHR30489:SF0">
    <property type="entry name" value="LIPOPROTEIN-RELEASING SYSTEM TRANSMEMBRANE PROTEIN LOLE"/>
    <property type="match status" value="1"/>
</dbReference>
<dbReference type="GO" id="GO:0098797">
    <property type="term" value="C:plasma membrane protein complex"/>
    <property type="evidence" value="ECO:0007669"/>
    <property type="project" value="TreeGrafter"/>
</dbReference>
<accession>A0A9D2KAK6</accession>
<feature type="domain" description="ABC3 transporter permease C-terminal" evidence="8">
    <location>
        <begin position="279"/>
        <end position="404"/>
    </location>
</feature>
<evidence type="ECO:0000313" key="10">
    <source>
        <dbReference type="EMBL" id="HIZ89419.1"/>
    </source>
</evidence>
<dbReference type="Proteomes" id="UP000824176">
    <property type="component" value="Unassembled WGS sequence"/>
</dbReference>
<dbReference type="Pfam" id="PF02687">
    <property type="entry name" value="FtsX"/>
    <property type="match status" value="1"/>
</dbReference>
<evidence type="ECO:0000256" key="4">
    <source>
        <dbReference type="ARBA" id="ARBA00022692"/>
    </source>
</evidence>
<keyword evidence="3" id="KW-1003">Cell membrane</keyword>
<dbReference type="AlphaFoldDB" id="A0A9D2KAK6"/>
<comment type="similarity">
    <text evidence="2">Belongs to the ABC-4 integral membrane protein family. LolC/E subfamily.</text>
</comment>
<feature type="transmembrane region" description="Helical" evidence="7">
    <location>
        <begin position="329"/>
        <end position="350"/>
    </location>
</feature>
<name>A0A9D2KAK6_9BACT</name>
<feature type="transmembrane region" description="Helical" evidence="7">
    <location>
        <begin position="374"/>
        <end position="394"/>
    </location>
</feature>
<keyword evidence="4 7" id="KW-0812">Transmembrane</keyword>